<dbReference type="EMBL" id="PXOH01000010">
    <property type="protein sequence ID" value="PSF37277.1"/>
    <property type="molecule type" value="Genomic_DNA"/>
</dbReference>
<dbReference type="PANTHER" id="PTHR34858">
    <property type="entry name" value="CYSO-CYSTEINE PEPTIDASE"/>
    <property type="match status" value="1"/>
</dbReference>
<dbReference type="PANTHER" id="PTHR34858:SF1">
    <property type="entry name" value="CYSO-CYSTEINE PEPTIDASE"/>
    <property type="match status" value="1"/>
</dbReference>
<accession>A0A2T1LY11</accession>
<keyword evidence="1" id="KW-0645">Protease</keyword>
<gene>
    <name evidence="7" type="ORF">C7H19_11205</name>
</gene>
<sequence length="154" mass="17822">MIIVTFQQLQQMKTHAQLTYPEECCGLLLGKVTSQGSILMEVRETENSWTDEIGEELFTQTGSKQDRFYIAPEVLFKVQKEVRDLNCSIIGVYHSHPDHLAIPSKMDQEIAWPEYSYIIIALNSEKVTDINCWKLDQDHQFQSEIIILTEISEQ</sequence>
<feature type="domain" description="JAB1/MPN/MOV34 metalloenzyme" evidence="6">
    <location>
        <begin position="1"/>
        <end position="146"/>
    </location>
</feature>
<keyword evidence="4" id="KW-0862">Zinc</keyword>
<keyword evidence="3" id="KW-0378">Hydrolase</keyword>
<dbReference type="GO" id="GO:0006508">
    <property type="term" value="P:proteolysis"/>
    <property type="evidence" value="ECO:0007669"/>
    <property type="project" value="UniProtKB-KW"/>
</dbReference>
<dbReference type="SMART" id="SM00232">
    <property type="entry name" value="JAB_MPN"/>
    <property type="match status" value="1"/>
</dbReference>
<dbReference type="InterPro" id="IPR028090">
    <property type="entry name" value="JAB_dom_prok"/>
</dbReference>
<reference evidence="7 8" key="2">
    <citation type="submission" date="2018-03" db="EMBL/GenBank/DDBJ databases">
        <authorList>
            <person name="Keele B.F."/>
        </authorList>
    </citation>
    <scope>NUCLEOTIDE SEQUENCE [LARGE SCALE GENOMIC DNA]</scope>
    <source>
        <strain evidence="7 8">CCALA 016</strain>
    </source>
</reference>
<organism evidence="7 8">
    <name type="scientific">Aphanothece hegewaldii CCALA 016</name>
    <dbReference type="NCBI Taxonomy" id="2107694"/>
    <lineage>
        <taxon>Bacteria</taxon>
        <taxon>Bacillati</taxon>
        <taxon>Cyanobacteriota</taxon>
        <taxon>Cyanophyceae</taxon>
        <taxon>Oscillatoriophycideae</taxon>
        <taxon>Chroococcales</taxon>
        <taxon>Aphanothecaceae</taxon>
        <taxon>Aphanothece</taxon>
    </lineage>
</organism>
<reference evidence="7 8" key="1">
    <citation type="submission" date="2018-03" db="EMBL/GenBank/DDBJ databases">
        <title>The ancient ancestry and fast evolution of plastids.</title>
        <authorList>
            <person name="Moore K.R."/>
            <person name="Magnabosco C."/>
            <person name="Momper L."/>
            <person name="Gold D.A."/>
            <person name="Bosak T."/>
            <person name="Fournier G.P."/>
        </authorList>
    </citation>
    <scope>NUCLEOTIDE SEQUENCE [LARGE SCALE GENOMIC DNA]</scope>
    <source>
        <strain evidence="7 8">CCALA 016</strain>
    </source>
</reference>
<dbReference type="Pfam" id="PF14464">
    <property type="entry name" value="Prok-JAB"/>
    <property type="match status" value="1"/>
</dbReference>
<evidence type="ECO:0000256" key="5">
    <source>
        <dbReference type="ARBA" id="ARBA00023049"/>
    </source>
</evidence>
<dbReference type="Gene3D" id="3.40.140.10">
    <property type="entry name" value="Cytidine Deaminase, domain 2"/>
    <property type="match status" value="1"/>
</dbReference>
<evidence type="ECO:0000313" key="8">
    <source>
        <dbReference type="Proteomes" id="UP000239001"/>
    </source>
</evidence>
<protein>
    <recommendedName>
        <fullName evidence="6">JAB1/MPN/MOV34 metalloenzyme domain-containing protein</fullName>
    </recommendedName>
</protein>
<evidence type="ECO:0000259" key="6">
    <source>
        <dbReference type="SMART" id="SM00232"/>
    </source>
</evidence>
<dbReference type="InterPro" id="IPR051929">
    <property type="entry name" value="VirAsm_ModProt"/>
</dbReference>
<dbReference type="SUPFAM" id="SSF102712">
    <property type="entry name" value="JAB1/MPN domain"/>
    <property type="match status" value="1"/>
</dbReference>
<evidence type="ECO:0000256" key="2">
    <source>
        <dbReference type="ARBA" id="ARBA00022723"/>
    </source>
</evidence>
<keyword evidence="5" id="KW-0482">Metalloprotease</keyword>
<evidence type="ECO:0000256" key="3">
    <source>
        <dbReference type="ARBA" id="ARBA00022801"/>
    </source>
</evidence>
<dbReference type="CDD" id="cd08070">
    <property type="entry name" value="MPN_like"/>
    <property type="match status" value="1"/>
</dbReference>
<comment type="caution">
    <text evidence="7">The sequence shown here is derived from an EMBL/GenBank/DDBJ whole genome shotgun (WGS) entry which is preliminary data.</text>
</comment>
<keyword evidence="8" id="KW-1185">Reference proteome</keyword>
<proteinExistence type="predicted"/>
<keyword evidence="2" id="KW-0479">Metal-binding</keyword>
<evidence type="ECO:0000313" key="7">
    <source>
        <dbReference type="EMBL" id="PSF37277.1"/>
    </source>
</evidence>
<dbReference type="RefSeq" id="WP_106456965.1">
    <property type="nucleotide sequence ID" value="NZ_PXOH01000010.1"/>
</dbReference>
<dbReference type="AlphaFoldDB" id="A0A2T1LY11"/>
<dbReference type="OrthoDB" id="9802958at2"/>
<evidence type="ECO:0000256" key="1">
    <source>
        <dbReference type="ARBA" id="ARBA00022670"/>
    </source>
</evidence>
<dbReference type="GO" id="GO:0008235">
    <property type="term" value="F:metalloexopeptidase activity"/>
    <property type="evidence" value="ECO:0007669"/>
    <property type="project" value="TreeGrafter"/>
</dbReference>
<evidence type="ECO:0000256" key="4">
    <source>
        <dbReference type="ARBA" id="ARBA00022833"/>
    </source>
</evidence>
<dbReference type="InterPro" id="IPR000555">
    <property type="entry name" value="JAMM/MPN+_dom"/>
</dbReference>
<dbReference type="FunFam" id="3.40.140.10:FF:000085">
    <property type="entry name" value="Mov34/MPN/PAD-1 family protein"/>
    <property type="match status" value="1"/>
</dbReference>
<dbReference type="GO" id="GO:0008270">
    <property type="term" value="F:zinc ion binding"/>
    <property type="evidence" value="ECO:0007669"/>
    <property type="project" value="TreeGrafter"/>
</dbReference>
<name>A0A2T1LY11_9CHRO</name>
<dbReference type="Proteomes" id="UP000239001">
    <property type="component" value="Unassembled WGS sequence"/>
</dbReference>